<gene>
    <name evidence="1" type="ORF">PSAG_04557</name>
</gene>
<sequence length="101" mass="11817">MKLRNNLIFLSFILFLSCSKVNIENENKTMMQGLKEKEISTENLRREKEGMLSLDECIDLALKNNSQIKLKEIEAKIAKIDKKFLLVIFYQEFLLCIQSLS</sequence>
<protein>
    <recommendedName>
        <fullName evidence="3">Lipoprotein</fullName>
    </recommendedName>
</protein>
<proteinExistence type="predicted"/>
<dbReference type="PROSITE" id="PS51257">
    <property type="entry name" value="PROKAR_LIPOPROTEIN"/>
    <property type="match status" value="1"/>
</dbReference>
<organism evidence="1 2">
    <name type="scientific">Fusobacterium animalis D11</name>
    <dbReference type="NCBI Taxonomy" id="556264"/>
    <lineage>
        <taxon>Bacteria</taxon>
        <taxon>Fusobacteriati</taxon>
        <taxon>Fusobacteriota</taxon>
        <taxon>Fusobacteriia</taxon>
        <taxon>Fusobacteriales</taxon>
        <taxon>Fusobacteriaceae</taxon>
        <taxon>Fusobacterium</taxon>
    </lineage>
</organism>
<accession>A0A0K9CP76</accession>
<dbReference type="AlphaFoldDB" id="A0A0K9CP76"/>
<dbReference type="Proteomes" id="UP000004650">
    <property type="component" value="Unassembled WGS sequence"/>
</dbReference>
<reference evidence="2" key="1">
    <citation type="submission" date="2009-02" db="EMBL/GenBank/DDBJ databases">
        <title>The Genome Sequence of Shigella sp. D9.</title>
        <authorList>
            <consortium name="The Broad Institute Genome Sequencing Platform"/>
            <person name="Ward D."/>
            <person name="Young S.K."/>
            <person name="Kodira C.D."/>
            <person name="Zeng Q."/>
            <person name="Koehrsen M."/>
            <person name="Alvarado L."/>
            <person name="Berlin A."/>
            <person name="Borenstein D."/>
            <person name="Chen Z."/>
            <person name="Engels R."/>
            <person name="Freedman E."/>
            <person name="Gellesch M."/>
            <person name="Goldberg J."/>
            <person name="Griggs A."/>
            <person name="Gujja S."/>
            <person name="Heiman D."/>
            <person name="Hepburn T."/>
            <person name="Howarth C."/>
            <person name="Jen D."/>
            <person name="Larson L."/>
            <person name="Lewis B."/>
            <person name="Mehta T."/>
            <person name="Park D."/>
            <person name="Pearson M."/>
            <person name="Roberts A."/>
            <person name="Saif S."/>
            <person name="Shea T."/>
            <person name="Shenoy N."/>
            <person name="Sisk P."/>
            <person name="Stolte C."/>
            <person name="Sykes S."/>
            <person name="Walk T."/>
            <person name="White J."/>
            <person name="Yandava C."/>
            <person name="Allen-Vercoe E."/>
            <person name="Strauss J."/>
            <person name="Sibley C."/>
            <person name="White A."/>
            <person name="Ambrose C."/>
            <person name="Lander E."/>
            <person name="Nusbaum C."/>
            <person name="Galagan J."/>
            <person name="Birren B."/>
        </authorList>
    </citation>
    <scope>NUCLEOTIDE SEQUENCE [LARGE SCALE GENOMIC DNA]</scope>
    <source>
        <strain evidence="2">D11</strain>
    </source>
</reference>
<reference evidence="1 2" key="2">
    <citation type="submission" date="2013-10" db="EMBL/GenBank/DDBJ databases">
        <title>The Genome Sequence of Fusobacterium nucleatum subsp. animalis D11.</title>
        <authorList>
            <consortium name="The Broad Institute Genomics Platform"/>
            <person name="Earl A."/>
            <person name="Ward D."/>
            <person name="Feldgarden M."/>
            <person name="Gevers D."/>
            <person name="Kostic A."/>
            <person name="Garrett W."/>
            <person name="Young S.K."/>
            <person name="Zeng Q."/>
            <person name="Gargeya S."/>
            <person name="Fitzgerald M."/>
            <person name="Abouelleil A."/>
            <person name="Alvarado L."/>
            <person name="Berlin A.M."/>
            <person name="Chapman S.B."/>
            <person name="Gainer-Dewar J."/>
            <person name="Goldberg J."/>
            <person name="Gnerre S."/>
            <person name="Griggs A."/>
            <person name="Gujja S."/>
            <person name="Hansen M."/>
            <person name="Howarth C."/>
            <person name="Imamovic A."/>
            <person name="Ireland A."/>
            <person name="Larimer J."/>
            <person name="McCowan C."/>
            <person name="Murphy C."/>
            <person name="Pearson M."/>
            <person name="Poon T.W."/>
            <person name="Priest M."/>
            <person name="Roberts A."/>
            <person name="Saif S."/>
            <person name="Shea T."/>
            <person name="Sykes S."/>
            <person name="Wortman J."/>
            <person name="Nusbaum C."/>
            <person name="Birren B."/>
        </authorList>
    </citation>
    <scope>NUCLEOTIDE SEQUENCE [LARGE SCALE GENOMIC DNA]</scope>
    <source>
        <strain evidence="1 2">D11</strain>
    </source>
</reference>
<evidence type="ECO:0008006" key="3">
    <source>
        <dbReference type="Google" id="ProtNLM"/>
    </source>
</evidence>
<evidence type="ECO:0000313" key="2">
    <source>
        <dbReference type="Proteomes" id="UP000004650"/>
    </source>
</evidence>
<comment type="caution">
    <text evidence="1">The sequence shown here is derived from an EMBL/GenBank/DDBJ whole genome shotgun (WGS) entry which is preliminary data.</text>
</comment>
<name>A0A0K9CP76_9FUSO</name>
<evidence type="ECO:0000313" key="1">
    <source>
        <dbReference type="EMBL" id="KMV76077.1"/>
    </source>
</evidence>
<dbReference type="EMBL" id="ACDS02000018">
    <property type="protein sequence ID" value="KMV76077.1"/>
    <property type="molecule type" value="Genomic_DNA"/>
</dbReference>